<proteinExistence type="predicted"/>
<name>A0A101FYT5_9CHLR</name>
<dbReference type="Proteomes" id="UP000064249">
    <property type="component" value="Unassembled WGS sequence"/>
</dbReference>
<evidence type="ECO:0000313" key="2">
    <source>
        <dbReference type="Proteomes" id="UP000064249"/>
    </source>
</evidence>
<dbReference type="PATRIC" id="fig|167964.4.peg.396"/>
<evidence type="ECO:0000313" key="1">
    <source>
        <dbReference type="EMBL" id="KUK47004.1"/>
    </source>
</evidence>
<accession>A0A101FYT5</accession>
<sequence length="1192" mass="136957">MQKTLEGWETYLRSYLGHIRLLGEIPLDETEIQSIGDLVKTLIKTQGLNKATRVLKTEYKLTFVTLMAEFASINTEKGFWDAFSQSIGVQNKQQLYNHDWHKSFISIIGKLGLEKFDYPGTDIYVTSIRIHGGIPAYSLPDYFEYMLLPSTEKIYWRDLPVEEFIQKAISEEFRYYGDRTVINFFQFSDSIGVDYLKASQQMVKGIKEKGFFEPIPEMSLPAYVVDAYEEFLHRKMEERPGESAPGVLLSCYERTITLTLPKSLISPTLAENDLLWKIFIPSSGYTEEIPVRLIRAGINVFTSEDQFQLLEPAKEIILSLISKGKANQEEMVHRIWKIPVFPNAGKSPLVLWQNIQDQPTLLCWRQKIPAEMLAVLLPAECYIHVDGEENRLGEFGQLQDAFSDWKLEVWDFTKADYILVEKDTDFPWPAIPIKAKSPEITFAGCEPFSRDKDPDGSLLFVNQIPSLQFPCQKDSTNLDKWRVTLTSEGIEHSLNATFTLKEAREQINFNENHSVLNISKFFKESPIIGSYKAEIKGPLGFEQILKFRLWPNLTVLNLPNSIEAKSEDKIDFTIASTLEFECERQTDQENVSIEKTVGLYKVSIPLTVERIDLYLTTRTKAGIPIRVPIYLAIPSVKWMVGGISAITRMEVGWHHHEFSIALDLLLQAQQPYLHLKVYGQEVDRGRSRLILCDPTQPENEVQVINPKSNNLDTQTINFDLSGIKNNLGYFFEISIFQLKAEISYAQKNDPLVLSLVALKRALKITDVDLVELSRDDLRYQLTWKEEYPLRNRRALIWSVWQPWADPIELRIPDDAKGLFEFSGFSLPPSHYRVAFYTAYPGEEKRKDIPREGFHDVKKVDAQVKLKEITQKFGSEGEDIFLLHFTLACIYHSMSDEGNFQQEITWCRQHFTSASISKAINFYNWLDITDSLTQKATAMKMRQPEMLEALFNNYEKDNPIRKRYIQILTAIKIDFQNLQIAWLLLKNSNEPLLEFRSFNSLLSNEDKEIVGITLNWIDKGRLSIGNAVEILVKNPNFSLDNLEMYKSQNPLANVLIKKILDQCEDLAGYIKRGYFLSTEVGTGTIVKVLGKNREEIDYLREGEGDGFLIVALHDEISGEIVEIDLEKRTIHFLDAERLFICTKCNQFVSACQEKVVNEHNKISHRGIGPAFRPIQSTTIDLKNAPIIKCNRAI</sequence>
<protein>
    <submittedName>
        <fullName evidence="1">RNA polymerase, sigma 70 subunit, RpoD subfamily</fullName>
    </submittedName>
</protein>
<reference evidence="1 2" key="1">
    <citation type="journal article" date="2015" name="MBio">
        <title>Genome-Resolved Metagenomic Analysis Reveals Roles for Candidate Phyla and Other Microbial Community Members in Biogeochemical Transformations in Oil Reservoirs.</title>
        <authorList>
            <person name="Hu P."/>
            <person name="Tom L."/>
            <person name="Singh A."/>
            <person name="Thomas B.C."/>
            <person name="Baker B.J."/>
            <person name="Piceno Y.M."/>
            <person name="Andersen G.L."/>
            <person name="Banfield J.F."/>
        </authorList>
    </citation>
    <scope>NUCLEOTIDE SEQUENCE [LARGE SCALE GENOMIC DNA]</scope>
    <source>
        <strain evidence="1">46_16</strain>
    </source>
</reference>
<dbReference type="AlphaFoldDB" id="A0A101FYT5"/>
<organism evidence="1 2">
    <name type="scientific">Anaerolinea thermophila</name>
    <dbReference type="NCBI Taxonomy" id="167964"/>
    <lineage>
        <taxon>Bacteria</taxon>
        <taxon>Bacillati</taxon>
        <taxon>Chloroflexota</taxon>
        <taxon>Anaerolineae</taxon>
        <taxon>Anaerolineales</taxon>
        <taxon>Anaerolineaceae</taxon>
        <taxon>Anaerolinea</taxon>
    </lineage>
</organism>
<dbReference type="EMBL" id="LGFU01000002">
    <property type="protein sequence ID" value="KUK47004.1"/>
    <property type="molecule type" value="Genomic_DNA"/>
</dbReference>
<comment type="caution">
    <text evidence="1">The sequence shown here is derived from an EMBL/GenBank/DDBJ whole genome shotgun (WGS) entry which is preliminary data.</text>
</comment>
<gene>
    <name evidence="1" type="ORF">XD73_0073</name>
</gene>